<keyword evidence="4" id="KW-1185">Reference proteome</keyword>
<organism evidence="3 4">
    <name type="scientific">Methylobacterium crusticola</name>
    <dbReference type="NCBI Taxonomy" id="1697972"/>
    <lineage>
        <taxon>Bacteria</taxon>
        <taxon>Pseudomonadati</taxon>
        <taxon>Pseudomonadota</taxon>
        <taxon>Alphaproteobacteria</taxon>
        <taxon>Hyphomicrobiales</taxon>
        <taxon>Methylobacteriaceae</taxon>
        <taxon>Methylobacterium</taxon>
    </lineage>
</organism>
<keyword evidence="3" id="KW-0378">Hydrolase</keyword>
<keyword evidence="1" id="KW-0732">Signal</keyword>
<gene>
    <name evidence="3" type="primary">bphD</name>
    <name evidence="3" type="ORF">OPKNFCMD_2880</name>
</gene>
<reference evidence="3" key="2">
    <citation type="submission" date="2021-08" db="EMBL/GenBank/DDBJ databases">
        <authorList>
            <person name="Tani A."/>
            <person name="Ola A."/>
            <person name="Ogura Y."/>
            <person name="Katsura K."/>
            <person name="Hayashi T."/>
        </authorList>
    </citation>
    <scope>NUCLEOTIDE SEQUENCE</scope>
    <source>
        <strain evidence="3">KCTC 52305</strain>
    </source>
</reference>
<dbReference type="InterPro" id="IPR050266">
    <property type="entry name" value="AB_hydrolase_sf"/>
</dbReference>
<feature type="chain" id="PRO_5046889176" evidence="1">
    <location>
        <begin position="24"/>
        <end position="335"/>
    </location>
</feature>
<proteinExistence type="predicted"/>
<comment type="caution">
    <text evidence="3">The sequence shown here is derived from an EMBL/GenBank/DDBJ whole genome shotgun (WGS) entry which is preliminary data.</text>
</comment>
<dbReference type="Pfam" id="PF00561">
    <property type="entry name" value="Abhydrolase_1"/>
    <property type="match status" value="1"/>
</dbReference>
<reference evidence="3" key="1">
    <citation type="journal article" date="2021" name="Front. Microbiol.">
        <title>Comprehensive Comparative Genomics and Phenotyping of Methylobacterium Species.</title>
        <authorList>
            <person name="Alessa O."/>
            <person name="Ogura Y."/>
            <person name="Fujitani Y."/>
            <person name="Takami H."/>
            <person name="Hayashi T."/>
            <person name="Sahin N."/>
            <person name="Tani A."/>
        </authorList>
    </citation>
    <scope>NUCLEOTIDE SEQUENCE</scope>
    <source>
        <strain evidence="3">KCTC 52305</strain>
    </source>
</reference>
<dbReference type="PRINTS" id="PR00111">
    <property type="entry name" value="ABHYDROLASE"/>
</dbReference>
<evidence type="ECO:0000256" key="1">
    <source>
        <dbReference type="SAM" id="SignalP"/>
    </source>
</evidence>
<evidence type="ECO:0000259" key="2">
    <source>
        <dbReference type="Pfam" id="PF00561"/>
    </source>
</evidence>
<dbReference type="EMBL" id="BPQH01000008">
    <property type="protein sequence ID" value="GJD50143.1"/>
    <property type="molecule type" value="Genomic_DNA"/>
</dbReference>
<protein>
    <submittedName>
        <fullName evidence="3">2-hydroxy-6-oxo-6-phenylhexa-2,4-dienoate hydrolase</fullName>
    </submittedName>
</protein>
<dbReference type="PANTHER" id="PTHR43798:SF33">
    <property type="entry name" value="HYDROLASE, PUTATIVE (AFU_ORTHOLOGUE AFUA_2G14860)-RELATED"/>
    <property type="match status" value="1"/>
</dbReference>
<dbReference type="PANTHER" id="PTHR43798">
    <property type="entry name" value="MONOACYLGLYCEROL LIPASE"/>
    <property type="match status" value="1"/>
</dbReference>
<feature type="signal peptide" evidence="1">
    <location>
        <begin position="1"/>
        <end position="23"/>
    </location>
</feature>
<dbReference type="GO" id="GO:0016787">
    <property type="term" value="F:hydrolase activity"/>
    <property type="evidence" value="ECO:0007669"/>
    <property type="project" value="UniProtKB-KW"/>
</dbReference>
<name>A0ABQ4QXW5_9HYPH</name>
<evidence type="ECO:0000313" key="3">
    <source>
        <dbReference type="EMBL" id="GJD50143.1"/>
    </source>
</evidence>
<accession>A0ABQ4QXW5</accession>
<sequence length="335" mass="36387">MPRRPRLAAAALLSALLASSAGAQEAAYGPELEGFDYPYPVQRHAFPSQGQEVSMAFMDVRLERPNGRVVVLLHGKNFCAATWGDTAAVLAGAGYRVLALDQVGFCKASKPQGYQFSFAQLASNTRGLLAALGIPRATVVGHSMGGMLAARYALMFPESVEQLVMVDPLGLEDWQAKGVPYQTIEAAYADERKTTAARIKAYQLKFYYNGQWKPHYDRWVAMQAGLYAGPGAERVAWNQAQTSDMIYTQPVVQDLPRLRVPTVLMVGDKDRTAPGAGRAAPDVAETLGRYDRLGPEVAGRIPNARLVVFPGLGHSPQVEAPDRFHETLLGALAER</sequence>
<dbReference type="InterPro" id="IPR029058">
    <property type="entry name" value="AB_hydrolase_fold"/>
</dbReference>
<evidence type="ECO:0000313" key="4">
    <source>
        <dbReference type="Proteomes" id="UP001055167"/>
    </source>
</evidence>
<feature type="domain" description="AB hydrolase-1" evidence="2">
    <location>
        <begin position="69"/>
        <end position="321"/>
    </location>
</feature>
<dbReference type="Gene3D" id="3.40.50.1820">
    <property type="entry name" value="alpha/beta hydrolase"/>
    <property type="match status" value="1"/>
</dbReference>
<dbReference type="SUPFAM" id="SSF53474">
    <property type="entry name" value="alpha/beta-Hydrolases"/>
    <property type="match status" value="1"/>
</dbReference>
<dbReference type="RefSeq" id="WP_128566281.1">
    <property type="nucleotide sequence ID" value="NZ_BPQH01000008.1"/>
</dbReference>
<dbReference type="Proteomes" id="UP001055167">
    <property type="component" value="Unassembled WGS sequence"/>
</dbReference>
<dbReference type="InterPro" id="IPR000073">
    <property type="entry name" value="AB_hydrolase_1"/>
</dbReference>